<accession>A0A235EQG3</accession>
<dbReference type="PANTHER" id="PTHR38693:SF1">
    <property type="entry name" value="UBIQUINONE BIOSYNTHESIS ACCESSORY FACTOR UBIJ"/>
    <property type="match status" value="1"/>
</dbReference>
<dbReference type="EMBL" id="NOIG01000004">
    <property type="protein sequence ID" value="OYD51003.1"/>
    <property type="molecule type" value="Genomic_DNA"/>
</dbReference>
<evidence type="ECO:0008006" key="4">
    <source>
        <dbReference type="Google" id="ProtNLM"/>
    </source>
</evidence>
<sequence length="204" mass="22005">MATPQSPFSFLDGLFERVAAGPQPPQWLVHEVQQRLVLFLNHVLMQEQEAMDRLVRQKGRVARVQWRVYSLALVITPAGLFNLAPETAAPDLQLHVTETSPFTLAQGALRGDKPVIRIEGDVQLAAEINWLVDHVRWDVEEDLARVIGDAPAHTVAQVASRGAQALRQFVGARMAAGAAASAPSAPLAPAAYPSPQAGADRADA</sequence>
<dbReference type="OrthoDB" id="8525483at2"/>
<dbReference type="RefSeq" id="WP_094286629.1">
    <property type="nucleotide sequence ID" value="NZ_NOIG01000004.1"/>
</dbReference>
<organism evidence="2 3">
    <name type="scientific">Acidovorax kalamii</name>
    <dbReference type="NCBI Taxonomy" id="2004485"/>
    <lineage>
        <taxon>Bacteria</taxon>
        <taxon>Pseudomonadati</taxon>
        <taxon>Pseudomonadota</taxon>
        <taxon>Betaproteobacteria</taxon>
        <taxon>Burkholderiales</taxon>
        <taxon>Comamonadaceae</taxon>
        <taxon>Acidovorax</taxon>
    </lineage>
</organism>
<dbReference type="Proteomes" id="UP000215441">
    <property type="component" value="Unassembled WGS sequence"/>
</dbReference>
<reference evidence="2 3" key="1">
    <citation type="submission" date="2017-07" db="EMBL/GenBank/DDBJ databases">
        <title>Acidovorax KNDSW TSA 6 genome sequence and assembly.</title>
        <authorList>
            <person name="Mayilraj S."/>
        </authorList>
    </citation>
    <scope>NUCLEOTIDE SEQUENCE [LARGE SCALE GENOMIC DNA]</scope>
    <source>
        <strain evidence="2 3">KNDSW-TSA6</strain>
    </source>
</reference>
<feature type="compositionally biased region" description="Low complexity" evidence="1">
    <location>
        <begin position="181"/>
        <end position="197"/>
    </location>
</feature>
<proteinExistence type="predicted"/>
<evidence type="ECO:0000256" key="1">
    <source>
        <dbReference type="SAM" id="MobiDB-lite"/>
    </source>
</evidence>
<feature type="region of interest" description="Disordered" evidence="1">
    <location>
        <begin position="181"/>
        <end position="204"/>
    </location>
</feature>
<protein>
    <recommendedName>
        <fullName evidence="4">Ubiquinone biosynthesis protein UbiJ</fullName>
    </recommendedName>
</protein>
<comment type="caution">
    <text evidence="2">The sequence shown here is derived from an EMBL/GenBank/DDBJ whole genome shotgun (WGS) entry which is preliminary data.</text>
</comment>
<dbReference type="AlphaFoldDB" id="A0A235EQG3"/>
<evidence type="ECO:0000313" key="2">
    <source>
        <dbReference type="EMBL" id="OYD51003.1"/>
    </source>
</evidence>
<keyword evidence="3" id="KW-1185">Reference proteome</keyword>
<dbReference type="PANTHER" id="PTHR38693">
    <property type="entry name" value="UBIQUINONE BIOSYNTHESIS PROTEIN UBIJ"/>
    <property type="match status" value="1"/>
</dbReference>
<gene>
    <name evidence="2" type="ORF">CBY09_03945</name>
</gene>
<dbReference type="InterPro" id="IPR038989">
    <property type="entry name" value="UbiJ"/>
</dbReference>
<name>A0A235EQG3_9BURK</name>
<evidence type="ECO:0000313" key="3">
    <source>
        <dbReference type="Proteomes" id="UP000215441"/>
    </source>
</evidence>
<dbReference type="GO" id="GO:0006744">
    <property type="term" value="P:ubiquinone biosynthetic process"/>
    <property type="evidence" value="ECO:0007669"/>
    <property type="project" value="InterPro"/>
</dbReference>